<dbReference type="AlphaFoldDB" id="A5FWE4"/>
<proteinExistence type="predicted"/>
<reference evidence="2 3" key="1">
    <citation type="submission" date="2007-05" db="EMBL/GenBank/DDBJ databases">
        <title>Complete sequence of chromosome of Acidiphilium cryptum JF-5.</title>
        <authorList>
            <consortium name="US DOE Joint Genome Institute"/>
            <person name="Copeland A."/>
            <person name="Lucas S."/>
            <person name="Lapidus A."/>
            <person name="Barry K."/>
            <person name="Detter J.C."/>
            <person name="Glavina del Rio T."/>
            <person name="Hammon N."/>
            <person name="Israni S."/>
            <person name="Dalin E."/>
            <person name="Tice H."/>
            <person name="Pitluck S."/>
            <person name="Sims D."/>
            <person name="Brettin T."/>
            <person name="Bruce D."/>
            <person name="Han C."/>
            <person name="Schmutz J."/>
            <person name="Larimer F."/>
            <person name="Land M."/>
            <person name="Hauser L."/>
            <person name="Kyrpides N."/>
            <person name="Kim E."/>
            <person name="Magnuson T."/>
            <person name="Richardson P."/>
        </authorList>
    </citation>
    <scope>NUCLEOTIDE SEQUENCE [LARGE SCALE GENOMIC DNA]</scope>
    <source>
        <strain evidence="2 3">JF-5</strain>
    </source>
</reference>
<feature type="signal peptide" evidence="1">
    <location>
        <begin position="1"/>
        <end position="25"/>
    </location>
</feature>
<evidence type="ECO:0000313" key="2">
    <source>
        <dbReference type="EMBL" id="ABQ29926.1"/>
    </source>
</evidence>
<evidence type="ECO:0000313" key="3">
    <source>
        <dbReference type="Proteomes" id="UP000000245"/>
    </source>
</evidence>
<dbReference type="RefSeq" id="WP_011941709.1">
    <property type="nucleotide sequence ID" value="NC_009484.1"/>
</dbReference>
<keyword evidence="3" id="KW-1185">Reference proteome</keyword>
<dbReference type="HOGENOM" id="CLU_2140406_0_0_5"/>
<dbReference type="STRING" id="349163.Acry_0705"/>
<feature type="chain" id="PRO_5002683140" evidence="1">
    <location>
        <begin position="26"/>
        <end position="112"/>
    </location>
</feature>
<dbReference type="KEGG" id="acr:Acry_0705"/>
<gene>
    <name evidence="2" type="ordered locus">Acry_0705</name>
</gene>
<evidence type="ECO:0000256" key="1">
    <source>
        <dbReference type="SAM" id="SignalP"/>
    </source>
</evidence>
<sequence>MLRAALLGAVACGAISLAGVATAHATPVSGTYNITVWQGYNPNPGSSTDPSQLANTSNTIFNNSNDKIANLTYTATAFTHFSCCLSWALILDDLCSDGERDGGSRRSFGTFW</sequence>
<dbReference type="EMBL" id="CP000697">
    <property type="protein sequence ID" value="ABQ29926.1"/>
    <property type="molecule type" value="Genomic_DNA"/>
</dbReference>
<dbReference type="Proteomes" id="UP000000245">
    <property type="component" value="Chromosome"/>
</dbReference>
<name>A5FWE4_ACICJ</name>
<protein>
    <submittedName>
        <fullName evidence="2">Uncharacterized protein</fullName>
    </submittedName>
</protein>
<keyword evidence="1" id="KW-0732">Signal</keyword>
<accession>A5FWE4</accession>
<organism evidence="2 3">
    <name type="scientific">Acidiphilium cryptum (strain JF-5)</name>
    <dbReference type="NCBI Taxonomy" id="349163"/>
    <lineage>
        <taxon>Bacteria</taxon>
        <taxon>Pseudomonadati</taxon>
        <taxon>Pseudomonadota</taxon>
        <taxon>Alphaproteobacteria</taxon>
        <taxon>Acetobacterales</taxon>
        <taxon>Acidocellaceae</taxon>
        <taxon>Acidiphilium</taxon>
    </lineage>
</organism>